<protein>
    <submittedName>
        <fullName evidence="4">Nucleoside-triphosphatase</fullName>
    </submittedName>
</protein>
<dbReference type="InterPro" id="IPR027417">
    <property type="entry name" value="P-loop_NTPase"/>
</dbReference>
<dbReference type="RefSeq" id="WP_175490769.1">
    <property type="nucleotide sequence ID" value="NZ_FNJM01000001.1"/>
</dbReference>
<dbReference type="AlphaFoldDB" id="A0A1H0NYH7"/>
<dbReference type="SUPFAM" id="SSF52540">
    <property type="entry name" value="P-loop containing nucleoside triphosphate hydrolases"/>
    <property type="match status" value="1"/>
</dbReference>
<proteinExistence type="predicted"/>
<organism evidence="4 5">
    <name type="scientific">Clostridium gasigenes</name>
    <dbReference type="NCBI Taxonomy" id="94869"/>
    <lineage>
        <taxon>Bacteria</taxon>
        <taxon>Bacillati</taxon>
        <taxon>Bacillota</taxon>
        <taxon>Clostridia</taxon>
        <taxon>Eubacteriales</taxon>
        <taxon>Clostridiaceae</taxon>
        <taxon>Clostridium</taxon>
    </lineage>
</organism>
<keyword evidence="5" id="KW-1185">Reference proteome</keyword>
<dbReference type="GO" id="GO:0017111">
    <property type="term" value="F:ribonucleoside triphosphate phosphatase activity"/>
    <property type="evidence" value="ECO:0007669"/>
    <property type="project" value="InterPro"/>
</dbReference>
<evidence type="ECO:0000256" key="3">
    <source>
        <dbReference type="ARBA" id="ARBA00022840"/>
    </source>
</evidence>
<dbReference type="PANTHER" id="PTHR43146:SF1">
    <property type="entry name" value="CANCER-RELATED NUCLEOSIDE-TRIPHOSPHATASE"/>
    <property type="match status" value="1"/>
</dbReference>
<dbReference type="InterPro" id="IPR004948">
    <property type="entry name" value="Nuc-triphosphatase_THEP1"/>
</dbReference>
<evidence type="ECO:0000256" key="2">
    <source>
        <dbReference type="ARBA" id="ARBA00022801"/>
    </source>
</evidence>
<evidence type="ECO:0000256" key="1">
    <source>
        <dbReference type="ARBA" id="ARBA00022741"/>
    </source>
</evidence>
<keyword evidence="1" id="KW-0547">Nucleotide-binding</keyword>
<keyword evidence="3" id="KW-0067">ATP-binding</keyword>
<evidence type="ECO:0000313" key="5">
    <source>
        <dbReference type="Proteomes" id="UP000198597"/>
    </source>
</evidence>
<dbReference type="Pfam" id="PF03266">
    <property type="entry name" value="NTPase_1"/>
    <property type="match status" value="1"/>
</dbReference>
<dbReference type="STRING" id="94869.SAMN04488529_1011006"/>
<dbReference type="PANTHER" id="PTHR43146">
    <property type="entry name" value="CANCER-RELATED NUCLEOSIDE-TRIPHOSPHATASE"/>
    <property type="match status" value="1"/>
</dbReference>
<name>A0A1H0NYH7_9CLOT</name>
<dbReference type="GO" id="GO:0005524">
    <property type="term" value="F:ATP binding"/>
    <property type="evidence" value="ECO:0007669"/>
    <property type="project" value="UniProtKB-KW"/>
</dbReference>
<accession>A0A1H0NYH7</accession>
<sequence>MSRHLFIKGYSQIGKSTLLLDCIRDYKKDCGGFLSQRLLDKEGVTMGFRLISIEESSSTSYRCNPTLPNIFLEKTANGWIKNEDVFRTYGVELLKKSKDKTLIVMDEIGGMEIYVPEFKAAVYELLDSNKSCIGILKSQRNYKAMGKEIGSNSDIDNLRDQLALDMVNKFNVEIFDYSIERKSEGIEKMQEFIKASFQRKKRC</sequence>
<dbReference type="Gene3D" id="3.40.50.300">
    <property type="entry name" value="P-loop containing nucleotide triphosphate hydrolases"/>
    <property type="match status" value="1"/>
</dbReference>
<keyword evidence="2" id="KW-0378">Hydrolase</keyword>
<dbReference type="EMBL" id="FNJM01000001">
    <property type="protein sequence ID" value="SDO97721.1"/>
    <property type="molecule type" value="Genomic_DNA"/>
</dbReference>
<evidence type="ECO:0000313" key="4">
    <source>
        <dbReference type="EMBL" id="SDO97721.1"/>
    </source>
</evidence>
<gene>
    <name evidence="4" type="ORF">SAMN04488529_1011006</name>
</gene>
<reference evidence="4 5" key="1">
    <citation type="submission" date="2016-10" db="EMBL/GenBank/DDBJ databases">
        <authorList>
            <person name="de Groot N.N."/>
        </authorList>
    </citation>
    <scope>NUCLEOTIDE SEQUENCE [LARGE SCALE GENOMIC DNA]</scope>
    <source>
        <strain evidence="4 5">DSM 12272</strain>
    </source>
</reference>
<dbReference type="Proteomes" id="UP000198597">
    <property type="component" value="Unassembled WGS sequence"/>
</dbReference>